<gene>
    <name evidence="8" type="ORF">TTEB3V08_LOCUS2105</name>
</gene>
<feature type="transmembrane region" description="Helical" evidence="7">
    <location>
        <begin position="6"/>
        <end position="29"/>
    </location>
</feature>
<evidence type="ECO:0000313" key="8">
    <source>
        <dbReference type="EMBL" id="CAD7453988.1"/>
    </source>
</evidence>
<feature type="transmembrane region" description="Helical" evidence="7">
    <location>
        <begin position="41"/>
        <end position="58"/>
    </location>
</feature>
<keyword evidence="2" id="KW-0813">Transport</keyword>
<keyword evidence="7" id="KW-0472">Membrane</keyword>
<dbReference type="GO" id="GO:0005886">
    <property type="term" value="C:plasma membrane"/>
    <property type="evidence" value="ECO:0007669"/>
    <property type="project" value="UniProtKB-SubCell"/>
</dbReference>
<evidence type="ECO:0000256" key="5">
    <source>
        <dbReference type="ARBA" id="ARBA00023065"/>
    </source>
</evidence>
<dbReference type="InterPro" id="IPR051163">
    <property type="entry name" value="Sodium:Solute_Symporter_SSF"/>
</dbReference>
<accession>A0A7R9IAK8</accession>
<comment type="subcellular location">
    <subcellularLocation>
        <location evidence="1">Cell membrane</location>
        <topology evidence="1">Multi-pass membrane protein</topology>
    </subcellularLocation>
</comment>
<dbReference type="Gene3D" id="1.20.1730.10">
    <property type="entry name" value="Sodium/glucose cotransporter"/>
    <property type="match status" value="1"/>
</dbReference>
<name>A0A7R9IAK8_9NEOP</name>
<keyword evidence="6" id="KW-0739">Sodium transport</keyword>
<evidence type="ECO:0000256" key="6">
    <source>
        <dbReference type="ARBA" id="ARBA00023201"/>
    </source>
</evidence>
<dbReference type="AlphaFoldDB" id="A0A7R9IAK8"/>
<evidence type="ECO:0000256" key="4">
    <source>
        <dbReference type="ARBA" id="ARBA00023053"/>
    </source>
</evidence>
<evidence type="ECO:0000256" key="7">
    <source>
        <dbReference type="SAM" id="Phobius"/>
    </source>
</evidence>
<dbReference type="EMBL" id="OE000480">
    <property type="protein sequence ID" value="CAD7453988.1"/>
    <property type="molecule type" value="Genomic_DNA"/>
</dbReference>
<dbReference type="GO" id="GO:0015293">
    <property type="term" value="F:symporter activity"/>
    <property type="evidence" value="ECO:0007669"/>
    <property type="project" value="TreeGrafter"/>
</dbReference>
<keyword evidence="7" id="KW-0812">Transmembrane</keyword>
<evidence type="ECO:0000256" key="3">
    <source>
        <dbReference type="ARBA" id="ARBA00022475"/>
    </source>
</evidence>
<dbReference type="PANTHER" id="PTHR42985">
    <property type="entry name" value="SODIUM-COUPLED MONOCARBOXYLATE TRANSPORTER"/>
    <property type="match status" value="1"/>
</dbReference>
<keyword evidence="5" id="KW-0406">Ion transport</keyword>
<sequence>MLSPIAILVSLSYISGVTVLGIPAEMYLFGTQYWMSVTVEVFVNITMIFAYLPIFYTLQITSSYEMLYIPVVIYIPALAFSQEKDHPTQHIVEPSGSYSERKPNIHNINIAEVFPHEPEEL</sequence>
<keyword evidence="7" id="KW-1133">Transmembrane helix</keyword>
<dbReference type="InterPro" id="IPR038377">
    <property type="entry name" value="Na/Glc_symporter_sf"/>
</dbReference>
<keyword evidence="4" id="KW-0915">Sodium</keyword>
<protein>
    <submittedName>
        <fullName evidence="8">Uncharacterized protein</fullName>
    </submittedName>
</protein>
<reference evidence="8" key="1">
    <citation type="submission" date="2020-11" db="EMBL/GenBank/DDBJ databases">
        <authorList>
            <person name="Tran Van P."/>
        </authorList>
    </citation>
    <scope>NUCLEOTIDE SEQUENCE</scope>
</reference>
<keyword evidence="3" id="KW-1003">Cell membrane</keyword>
<organism evidence="8">
    <name type="scientific">Timema tahoe</name>
    <dbReference type="NCBI Taxonomy" id="61484"/>
    <lineage>
        <taxon>Eukaryota</taxon>
        <taxon>Metazoa</taxon>
        <taxon>Ecdysozoa</taxon>
        <taxon>Arthropoda</taxon>
        <taxon>Hexapoda</taxon>
        <taxon>Insecta</taxon>
        <taxon>Pterygota</taxon>
        <taxon>Neoptera</taxon>
        <taxon>Polyneoptera</taxon>
        <taxon>Phasmatodea</taxon>
        <taxon>Timematodea</taxon>
        <taxon>Timematoidea</taxon>
        <taxon>Timematidae</taxon>
        <taxon>Timema</taxon>
    </lineage>
</organism>
<evidence type="ECO:0000256" key="2">
    <source>
        <dbReference type="ARBA" id="ARBA00022448"/>
    </source>
</evidence>
<dbReference type="GO" id="GO:0006814">
    <property type="term" value="P:sodium ion transport"/>
    <property type="evidence" value="ECO:0007669"/>
    <property type="project" value="UniProtKB-KW"/>
</dbReference>
<proteinExistence type="predicted"/>
<dbReference type="PANTHER" id="PTHR42985:SF21">
    <property type="entry name" value="SODIUM-DEPENDENT MULTIVITAMIN TRANSPORTER-LIKE PROTEIN"/>
    <property type="match status" value="1"/>
</dbReference>
<evidence type="ECO:0000256" key="1">
    <source>
        <dbReference type="ARBA" id="ARBA00004651"/>
    </source>
</evidence>